<keyword evidence="8" id="KW-1185">Reference proteome</keyword>
<dbReference type="InterPro" id="IPR018247">
    <property type="entry name" value="EF_Hand_1_Ca_BS"/>
</dbReference>
<evidence type="ECO:0000256" key="3">
    <source>
        <dbReference type="ARBA" id="ARBA00022737"/>
    </source>
</evidence>
<dbReference type="SUPFAM" id="SSF47473">
    <property type="entry name" value="EF-hand"/>
    <property type="match status" value="3"/>
</dbReference>
<feature type="region of interest" description="Disordered" evidence="5">
    <location>
        <begin position="449"/>
        <end position="471"/>
    </location>
</feature>
<dbReference type="Ensembl" id="ENSGMOT00000071811.1">
    <property type="protein sequence ID" value="ENSGMOP00000061152.1"/>
    <property type="gene ID" value="ENSGMOG00000035680.1"/>
</dbReference>
<name>A0A8C5CP62_GADMO</name>
<accession>A0A8C5CP62</accession>
<organism evidence="7 8">
    <name type="scientific">Gadus morhua</name>
    <name type="common">Atlantic cod</name>
    <dbReference type="NCBI Taxonomy" id="8049"/>
    <lineage>
        <taxon>Eukaryota</taxon>
        <taxon>Metazoa</taxon>
        <taxon>Chordata</taxon>
        <taxon>Craniata</taxon>
        <taxon>Vertebrata</taxon>
        <taxon>Euteleostomi</taxon>
        <taxon>Actinopterygii</taxon>
        <taxon>Neopterygii</taxon>
        <taxon>Teleostei</taxon>
        <taxon>Neoteleostei</taxon>
        <taxon>Acanthomorphata</taxon>
        <taxon>Zeiogadaria</taxon>
        <taxon>Gadariae</taxon>
        <taxon>Gadiformes</taxon>
        <taxon>Gadoidei</taxon>
        <taxon>Gadidae</taxon>
        <taxon>Gadus</taxon>
    </lineage>
</organism>
<dbReference type="PROSITE" id="PS00018">
    <property type="entry name" value="EF_HAND_1"/>
    <property type="match status" value="2"/>
</dbReference>
<dbReference type="GeneID" id="115538995"/>
<dbReference type="OrthoDB" id="26525at2759"/>
<dbReference type="SUPFAM" id="SSF141571">
    <property type="entry name" value="Pentapeptide repeat-like"/>
    <property type="match status" value="1"/>
</dbReference>
<dbReference type="Pfam" id="PF13499">
    <property type="entry name" value="EF-hand_7"/>
    <property type="match status" value="1"/>
</dbReference>
<feature type="compositionally biased region" description="Low complexity" evidence="5">
    <location>
        <begin position="31"/>
        <end position="41"/>
    </location>
</feature>
<dbReference type="Gene3D" id="1.10.238.10">
    <property type="entry name" value="EF-hand"/>
    <property type="match status" value="4"/>
</dbReference>
<dbReference type="PROSITE" id="PS50222">
    <property type="entry name" value="EF_HAND_2"/>
    <property type="match status" value="3"/>
</dbReference>
<keyword evidence="1" id="KW-0597">Phosphoprotein</keyword>
<dbReference type="RefSeq" id="XP_030206054.1">
    <property type="nucleotide sequence ID" value="XM_030350194.1"/>
</dbReference>
<feature type="domain" description="EF-hand" evidence="6">
    <location>
        <begin position="286"/>
        <end position="321"/>
    </location>
</feature>
<dbReference type="OMA" id="FIPRENF"/>
<evidence type="ECO:0000256" key="5">
    <source>
        <dbReference type="SAM" id="MobiDB-lite"/>
    </source>
</evidence>
<dbReference type="PANTHER" id="PTHR20875:SF2">
    <property type="entry name" value="EF-HAND CALCIUM-BINDING DOMAIN-CONTAINING PROTEIN 6"/>
    <property type="match status" value="1"/>
</dbReference>
<dbReference type="InterPro" id="IPR011992">
    <property type="entry name" value="EF-hand-dom_pair"/>
</dbReference>
<dbReference type="AlphaFoldDB" id="A0A8C5CP62"/>
<feature type="region of interest" description="Disordered" evidence="5">
    <location>
        <begin position="711"/>
        <end position="790"/>
    </location>
</feature>
<keyword evidence="4" id="KW-0106">Calcium</keyword>
<reference evidence="7" key="2">
    <citation type="submission" date="2025-09" db="UniProtKB">
        <authorList>
            <consortium name="Ensembl"/>
        </authorList>
    </citation>
    <scope>IDENTIFICATION</scope>
</reference>
<feature type="region of interest" description="Disordered" evidence="5">
    <location>
        <begin position="1"/>
        <end position="151"/>
    </location>
</feature>
<evidence type="ECO:0000259" key="6">
    <source>
        <dbReference type="PROSITE" id="PS50222"/>
    </source>
</evidence>
<evidence type="ECO:0000256" key="1">
    <source>
        <dbReference type="ARBA" id="ARBA00022553"/>
    </source>
</evidence>
<feature type="compositionally biased region" description="Polar residues" evidence="5">
    <location>
        <begin position="780"/>
        <end position="790"/>
    </location>
</feature>
<dbReference type="InterPro" id="IPR002048">
    <property type="entry name" value="EF_hand_dom"/>
</dbReference>
<feature type="domain" description="EF-hand" evidence="6">
    <location>
        <begin position="865"/>
        <end position="900"/>
    </location>
</feature>
<dbReference type="InterPro" id="IPR015070">
    <property type="entry name" value="EF_hand_DJBP"/>
</dbReference>
<evidence type="ECO:0000256" key="2">
    <source>
        <dbReference type="ARBA" id="ARBA00022723"/>
    </source>
</evidence>
<dbReference type="GO" id="GO:0005654">
    <property type="term" value="C:nucleoplasm"/>
    <property type="evidence" value="ECO:0007669"/>
    <property type="project" value="TreeGrafter"/>
</dbReference>
<keyword evidence="3" id="KW-0677">Repeat</keyword>
<dbReference type="Pfam" id="PF08976">
    <property type="entry name" value="EF-hand_11"/>
    <property type="match status" value="1"/>
</dbReference>
<dbReference type="FunFam" id="1.10.238.10:FF:000179">
    <property type="entry name" value="EF-hand calcium-binding domain-containing protein 6"/>
    <property type="match status" value="1"/>
</dbReference>
<reference evidence="7" key="1">
    <citation type="submission" date="2025-08" db="UniProtKB">
        <authorList>
            <consortium name="Ensembl"/>
        </authorList>
    </citation>
    <scope>IDENTIFICATION</scope>
</reference>
<dbReference type="SMART" id="SM00054">
    <property type="entry name" value="EFh"/>
    <property type="match status" value="5"/>
</dbReference>
<dbReference type="GeneTree" id="ENSGT00940000167968"/>
<dbReference type="KEGG" id="gmh:115538995"/>
<proteinExistence type="predicted"/>
<dbReference type="PANTHER" id="PTHR20875">
    <property type="entry name" value="EF-HAND CALCIUM-BINDING DOMAIN-CONTAINING PROTEIN 6-RELATED"/>
    <property type="match status" value="1"/>
</dbReference>
<evidence type="ECO:0000313" key="8">
    <source>
        <dbReference type="Proteomes" id="UP000694546"/>
    </source>
</evidence>
<sequence>MRSHSARPLSHTHPDQGSPRPDLIGQDHCGPEPTGTEPTGGDLIGPDLTKPDRSSRRHGSPDLNGLAQSSLDLIGTYLDGPDPTGPDLPGPDLNGPEPSGPDFTGTHLTGLDHFRPDHSSPDHGSIDHGSPDLVGADLTGPGHGGPAPSAPQCPTWSPGGAGAPGLMEVVFRRVRERLERRGTTLAARIQAIAHPSLDGTLSQRDLRKILEDSWVVLEDGHFLHVTRLLGFRHGRLDQSTLLDRYQEFSAGAVKQNGDGRHGDEHNKPHSLTAEECLAYMRAKMADDRADGVAAFKMRTADGDGMVDAADLRDTIRSLGLVASELEFQRLLRLIGLQPGAKLPCAHLRQTLQKGGARGRSLGTMNVLDQIQEQLASDLRYKRAFMLQALRGPEEEDRDLVFKKSLRNQLFTYDLPLRPAEFEQLWLRFDPEGRGCVTLVDFLNKLGVKHDGKSSASVPPGSADEAGRGRDPDVLSEAAELLEAKLPLDTGHRKSAYQDFLSALQPQGVEEGRSPTETPQPAYRVETLHGLAPDRALSRLRELVRDSAPVLHKAFSTFDPGRRGRVSGAELRRVLESVCARLSDGQYRHMLGELGLNWEQQTVDWKLFLARLQSPCQLAAPETSSRPINEVLAQIQEAVSGHLFDVTKAMVALDQSGTNSLSREDFQRVCGRYVTLSPHQFACLWPELPLSASGRLRCGEFLRRFGAAHPGRVPACTSPAPGERAASTMSNARRPADTARVMPPRPQSAPEFPSRLWSPTGSSARGSPPDDRKWRRDIHTSPASCRDSSMQRGVSHLPVKYDITATGSAPHQELVRQFLLKLRPPGGNRAFQRNRLPPPTKTTGRPAVLTGQCVEVLLRVDRAVRLSWRSIRQAFATYDPDRTGRISTQDFRKVLQCFSVRLTEEDFFHLSSYFDAGALGTISYNDFLRAYLH</sequence>
<dbReference type="GO" id="GO:0005509">
    <property type="term" value="F:calcium ion binding"/>
    <property type="evidence" value="ECO:0007669"/>
    <property type="project" value="InterPro"/>
</dbReference>
<dbReference type="InterPro" id="IPR052603">
    <property type="entry name" value="EFCB6"/>
</dbReference>
<keyword evidence="2" id="KW-0479">Metal-binding</keyword>
<evidence type="ECO:0000256" key="4">
    <source>
        <dbReference type="ARBA" id="ARBA00022837"/>
    </source>
</evidence>
<feature type="compositionally biased region" description="Basic and acidic residues" evidence="5">
    <location>
        <begin position="767"/>
        <end position="778"/>
    </location>
</feature>
<gene>
    <name evidence="7" type="primary">efcab6</name>
</gene>
<protein>
    <recommendedName>
        <fullName evidence="6">EF-hand domain-containing protein</fullName>
    </recommendedName>
</protein>
<feature type="domain" description="EF-hand" evidence="6">
    <location>
        <begin position="545"/>
        <end position="580"/>
    </location>
</feature>
<dbReference type="Proteomes" id="UP000694546">
    <property type="component" value="Unassembled WGS sequence"/>
</dbReference>
<evidence type="ECO:0000313" key="7">
    <source>
        <dbReference type="Ensembl" id="ENSGMOP00000061152.1"/>
    </source>
</evidence>
<feature type="compositionally biased region" description="Basic and acidic residues" evidence="5">
    <location>
        <begin position="110"/>
        <end position="130"/>
    </location>
</feature>